<dbReference type="InterPro" id="IPR033887">
    <property type="entry name" value="PTS_IIA_man"/>
</dbReference>
<gene>
    <name evidence="9" type="ORF">CYJ28_04100</name>
</gene>
<evidence type="ECO:0000256" key="1">
    <source>
        <dbReference type="ARBA" id="ARBA00004496"/>
    </source>
</evidence>
<keyword evidence="6" id="KW-0598">Phosphotransferase system</keyword>
<proteinExistence type="predicted"/>
<evidence type="ECO:0000256" key="4">
    <source>
        <dbReference type="ARBA" id="ARBA00022597"/>
    </source>
</evidence>
<evidence type="ECO:0000313" key="10">
    <source>
        <dbReference type="Proteomes" id="UP000234239"/>
    </source>
</evidence>
<dbReference type="GO" id="GO:0009401">
    <property type="term" value="P:phosphoenolpyruvate-dependent sugar phosphotransferase system"/>
    <property type="evidence" value="ECO:0007669"/>
    <property type="project" value="UniProtKB-KW"/>
</dbReference>
<dbReference type="SUPFAM" id="SSF53062">
    <property type="entry name" value="PTS system fructose IIA component-like"/>
    <property type="match status" value="1"/>
</dbReference>
<dbReference type="GO" id="GO:0016301">
    <property type="term" value="F:kinase activity"/>
    <property type="evidence" value="ECO:0007669"/>
    <property type="project" value="UniProtKB-KW"/>
</dbReference>
<keyword evidence="3" id="KW-0963">Cytoplasm</keyword>
<reference evidence="9 10" key="1">
    <citation type="submission" date="2017-12" db="EMBL/GenBank/DDBJ databases">
        <title>Phylogenetic diversity of female urinary microbiome.</title>
        <authorList>
            <person name="Thomas-White K."/>
            <person name="Wolfe A.J."/>
        </authorList>
    </citation>
    <scope>NUCLEOTIDE SEQUENCE [LARGE SCALE GENOMIC DNA]</scope>
    <source>
        <strain evidence="9 10">UMB0139</strain>
    </source>
</reference>
<evidence type="ECO:0000259" key="8">
    <source>
        <dbReference type="PROSITE" id="PS51096"/>
    </source>
</evidence>
<dbReference type="CDD" id="cd00006">
    <property type="entry name" value="PTS_IIA_man"/>
    <property type="match status" value="1"/>
</dbReference>
<evidence type="ECO:0000256" key="2">
    <source>
        <dbReference type="ARBA" id="ARBA00022448"/>
    </source>
</evidence>
<feature type="domain" description="PTS EIIA type-4" evidence="8">
    <location>
        <begin position="1"/>
        <end position="118"/>
    </location>
</feature>
<keyword evidence="5" id="KW-0808">Transferase</keyword>
<evidence type="ECO:0000313" key="9">
    <source>
        <dbReference type="EMBL" id="PKZ22303.1"/>
    </source>
</evidence>
<dbReference type="Pfam" id="PF03610">
    <property type="entry name" value="EIIA-man"/>
    <property type="match status" value="1"/>
</dbReference>
<keyword evidence="4" id="KW-0762">Sugar transport</keyword>
<organism evidence="9 10">
    <name type="scientific">Aerococcus sanguinicola</name>
    <dbReference type="NCBI Taxonomy" id="119206"/>
    <lineage>
        <taxon>Bacteria</taxon>
        <taxon>Bacillati</taxon>
        <taxon>Bacillota</taxon>
        <taxon>Bacilli</taxon>
        <taxon>Lactobacillales</taxon>
        <taxon>Aerococcaceae</taxon>
        <taxon>Aerococcus</taxon>
    </lineage>
</organism>
<protein>
    <submittedName>
        <fullName evidence="9">PTS fructose transporter subunit IIA</fullName>
    </submittedName>
</protein>
<dbReference type="PROSITE" id="PS51096">
    <property type="entry name" value="PTS_EIIA_TYPE_4"/>
    <property type="match status" value="1"/>
</dbReference>
<dbReference type="RefSeq" id="WP_070486294.1">
    <property type="nucleotide sequence ID" value="NZ_CAJHKM010000001.1"/>
</dbReference>
<dbReference type="GO" id="GO:0016020">
    <property type="term" value="C:membrane"/>
    <property type="evidence" value="ECO:0007669"/>
    <property type="project" value="InterPro"/>
</dbReference>
<dbReference type="InterPro" id="IPR004701">
    <property type="entry name" value="PTS_EIIA_man-typ"/>
</dbReference>
<dbReference type="PANTHER" id="PTHR33799:SF1">
    <property type="entry name" value="PTS SYSTEM MANNOSE-SPECIFIC EIIAB COMPONENT-RELATED"/>
    <property type="match status" value="1"/>
</dbReference>
<name>A0A2I1MQ90_9LACT</name>
<evidence type="ECO:0000256" key="6">
    <source>
        <dbReference type="ARBA" id="ARBA00022683"/>
    </source>
</evidence>
<dbReference type="EMBL" id="PKGY01000002">
    <property type="protein sequence ID" value="PKZ22303.1"/>
    <property type="molecule type" value="Genomic_DNA"/>
</dbReference>
<evidence type="ECO:0000256" key="5">
    <source>
        <dbReference type="ARBA" id="ARBA00022679"/>
    </source>
</evidence>
<dbReference type="GO" id="GO:0005737">
    <property type="term" value="C:cytoplasm"/>
    <property type="evidence" value="ECO:0007669"/>
    <property type="project" value="UniProtKB-SubCell"/>
</dbReference>
<dbReference type="InterPro" id="IPR051471">
    <property type="entry name" value="Bacterial_PTS_sugar_comp"/>
</dbReference>
<evidence type="ECO:0000256" key="3">
    <source>
        <dbReference type="ARBA" id="ARBA00022490"/>
    </source>
</evidence>
<dbReference type="AlphaFoldDB" id="A0A2I1MQ90"/>
<accession>A0A2I1MQ90</accession>
<dbReference type="Gene3D" id="3.40.50.510">
    <property type="entry name" value="Phosphotransferase system, mannose-type IIA component"/>
    <property type="match status" value="1"/>
</dbReference>
<comment type="caution">
    <text evidence="9">The sequence shown here is derived from an EMBL/GenBank/DDBJ whole genome shotgun (WGS) entry which is preliminary data.</text>
</comment>
<dbReference type="OrthoDB" id="6623712at2"/>
<keyword evidence="2" id="KW-0813">Transport</keyword>
<sequence length="126" mass="13880">MKALVLISHGSFSQGIKESAEMIMGSQENIYSLSLLPEEGAEDFEKKFTELIDQLDDFVVFADLAGGTPNNVAARQLLEGKDFQLYAGMNLPMVIAFVNGQLLETDMDYLEEAKTNTVNVNEQLGL</sequence>
<comment type="subcellular location">
    <subcellularLocation>
        <location evidence="1">Cytoplasm</location>
    </subcellularLocation>
</comment>
<dbReference type="InterPro" id="IPR036662">
    <property type="entry name" value="PTS_EIIA_man-typ_sf"/>
</dbReference>
<dbReference type="Proteomes" id="UP000234239">
    <property type="component" value="Unassembled WGS sequence"/>
</dbReference>
<keyword evidence="7" id="KW-0418">Kinase</keyword>
<evidence type="ECO:0000256" key="7">
    <source>
        <dbReference type="ARBA" id="ARBA00022777"/>
    </source>
</evidence>
<dbReference type="PANTHER" id="PTHR33799">
    <property type="entry name" value="PTS PERMEASE-RELATED-RELATED"/>
    <property type="match status" value="1"/>
</dbReference>